<feature type="transmembrane region" description="Helical" evidence="7">
    <location>
        <begin position="120"/>
        <end position="140"/>
    </location>
</feature>
<dbReference type="EMBL" id="BJMU01000017">
    <property type="protein sequence ID" value="GEB83766.1"/>
    <property type="molecule type" value="Genomic_DNA"/>
</dbReference>
<evidence type="ECO:0000313" key="9">
    <source>
        <dbReference type="Proteomes" id="UP000317617"/>
    </source>
</evidence>
<evidence type="ECO:0000256" key="5">
    <source>
        <dbReference type="ARBA" id="ARBA00022989"/>
    </source>
</evidence>
<evidence type="ECO:0000256" key="3">
    <source>
        <dbReference type="ARBA" id="ARBA00022475"/>
    </source>
</evidence>
<feature type="transmembrane region" description="Helical" evidence="7">
    <location>
        <begin position="391"/>
        <end position="408"/>
    </location>
</feature>
<organism evidence="8 9">
    <name type="scientific">Acetobacter orleanensis</name>
    <dbReference type="NCBI Taxonomy" id="104099"/>
    <lineage>
        <taxon>Bacteria</taxon>
        <taxon>Pseudomonadati</taxon>
        <taxon>Pseudomonadota</taxon>
        <taxon>Alphaproteobacteria</taxon>
        <taxon>Acetobacterales</taxon>
        <taxon>Acetobacteraceae</taxon>
        <taxon>Acetobacter</taxon>
    </lineage>
</organism>
<name>A0A4Y3TN50_9PROT</name>
<gene>
    <name evidence="8" type="ORF">AOR01nite_22430</name>
</gene>
<evidence type="ECO:0008006" key="10">
    <source>
        <dbReference type="Google" id="ProtNLM"/>
    </source>
</evidence>
<feature type="transmembrane region" description="Helical" evidence="7">
    <location>
        <begin position="471"/>
        <end position="489"/>
    </location>
</feature>
<keyword evidence="9" id="KW-1185">Reference proteome</keyword>
<evidence type="ECO:0000256" key="6">
    <source>
        <dbReference type="ARBA" id="ARBA00023136"/>
    </source>
</evidence>
<keyword evidence="4 7" id="KW-0812">Transmembrane</keyword>
<protein>
    <recommendedName>
        <fullName evidence="10">Fusaric acid resistance protein</fullName>
    </recommendedName>
</protein>
<keyword evidence="5 7" id="KW-1133">Transmembrane helix</keyword>
<feature type="transmembrane region" description="Helical" evidence="7">
    <location>
        <begin position="334"/>
        <end position="355"/>
    </location>
</feature>
<evidence type="ECO:0000256" key="4">
    <source>
        <dbReference type="ARBA" id="ARBA00022692"/>
    </source>
</evidence>
<proteinExistence type="predicted"/>
<dbReference type="PANTHER" id="PTHR30509:SF9">
    <property type="entry name" value="MULTIDRUG RESISTANCE PROTEIN MDTO"/>
    <property type="match status" value="1"/>
</dbReference>
<comment type="caution">
    <text evidence="8">The sequence shown here is derived from an EMBL/GenBank/DDBJ whole genome shotgun (WGS) entry which is preliminary data.</text>
</comment>
<feature type="transmembrane region" description="Helical" evidence="7">
    <location>
        <begin position="96"/>
        <end position="114"/>
    </location>
</feature>
<feature type="transmembrane region" description="Helical" evidence="7">
    <location>
        <begin position="361"/>
        <end position="379"/>
    </location>
</feature>
<evidence type="ECO:0000313" key="8">
    <source>
        <dbReference type="EMBL" id="GEB83766.1"/>
    </source>
</evidence>
<dbReference type="GO" id="GO:0022857">
    <property type="term" value="F:transmembrane transporter activity"/>
    <property type="evidence" value="ECO:0007669"/>
    <property type="project" value="InterPro"/>
</dbReference>
<keyword evidence="2" id="KW-0813">Transport</keyword>
<dbReference type="Proteomes" id="UP000317617">
    <property type="component" value="Unassembled WGS sequence"/>
</dbReference>
<dbReference type="AlphaFoldDB" id="A0A4Y3TN50"/>
<feature type="transmembrane region" description="Helical" evidence="7">
    <location>
        <begin position="441"/>
        <end position="459"/>
    </location>
</feature>
<feature type="transmembrane region" description="Helical" evidence="7">
    <location>
        <begin position="145"/>
        <end position="164"/>
    </location>
</feature>
<keyword evidence="6 7" id="KW-0472">Membrane</keyword>
<accession>A0A4Y3TN50</accession>
<sequence length="645" mass="69773">MRRDNVMTSQSMVGPDGGLLGRLFFGGPRASLRSQLSWLLEPSAMDLIFAVRSSLAAILSLLIAMGMELDSPQWAPLTVWVVAQSSRGESLSKARWRIAGTVLGCGIGVALIAAFPQASALFFCCLAVWIGLCCGGATFLESYRAYGLVLTGFTSAIVATGAIAEPDHVFDIAMARGTYIILGVVCEALLAVLFMPTLQAQARKRLLDRLNGAFQAVRQVVSDLVSGRADAQTQGQVLTDLMAANARIEFDALEMGPGTHAADHAHAALAAMIMVLARARGMALLEQEHTVEQQSVPLPAALYADYDIAREHIEACAHPKRGDRFRFKMTSRRHALEAVENGVRACMGILAGWLVWEVTGWPSGAGFISFVALVYGLMATRENPILASTPFLKGALWCAFAAAIYALWVMPAVTAPEVLIVMLAGVMTIGGLAARKPATAGYAFSFNMFLPVLIGPGNQSRFSEEAFFNNAMAFLAAVTFVGWTYRLVLPFRVDSHMRRTARWGASRLKALAAPTSRVTVHQWLSESASSLVRILRNAQGVPDPIRLAYMQTQCRAMTMGMHIVFLRNVAKDPILPLNARRGIRVFLRKWAQTGPDATAWASVTAGWLERQALGAPPDTQDILQKTATSLHILAAEHSDTPSFVN</sequence>
<feature type="transmembrane region" description="Helical" evidence="7">
    <location>
        <begin position="176"/>
        <end position="195"/>
    </location>
</feature>
<comment type="subcellular location">
    <subcellularLocation>
        <location evidence="1">Cell membrane</location>
        <topology evidence="1">Multi-pass membrane protein</topology>
    </subcellularLocation>
</comment>
<dbReference type="InterPro" id="IPR006726">
    <property type="entry name" value="PHBA_efflux_AaeB/fusaric-R"/>
</dbReference>
<evidence type="ECO:0000256" key="2">
    <source>
        <dbReference type="ARBA" id="ARBA00022448"/>
    </source>
</evidence>
<dbReference type="PANTHER" id="PTHR30509">
    <property type="entry name" value="P-HYDROXYBENZOIC ACID EFFLUX PUMP SUBUNIT-RELATED"/>
    <property type="match status" value="1"/>
</dbReference>
<evidence type="ECO:0000256" key="1">
    <source>
        <dbReference type="ARBA" id="ARBA00004651"/>
    </source>
</evidence>
<keyword evidence="3" id="KW-1003">Cell membrane</keyword>
<feature type="transmembrane region" description="Helical" evidence="7">
    <location>
        <begin position="414"/>
        <end position="434"/>
    </location>
</feature>
<reference evidence="8 9" key="1">
    <citation type="submission" date="2019-06" db="EMBL/GenBank/DDBJ databases">
        <title>Whole genome shotgun sequence of Acetobacter orleanensis NBRC 13752.</title>
        <authorList>
            <person name="Hosoyama A."/>
            <person name="Uohara A."/>
            <person name="Ohji S."/>
            <person name="Ichikawa N."/>
        </authorList>
    </citation>
    <scope>NUCLEOTIDE SEQUENCE [LARGE SCALE GENOMIC DNA]</scope>
    <source>
        <strain evidence="8 9">NBRC 13752</strain>
    </source>
</reference>
<dbReference type="STRING" id="104099.AD949_02815"/>
<dbReference type="GO" id="GO:0005886">
    <property type="term" value="C:plasma membrane"/>
    <property type="evidence" value="ECO:0007669"/>
    <property type="project" value="UniProtKB-SubCell"/>
</dbReference>
<evidence type="ECO:0000256" key="7">
    <source>
        <dbReference type="SAM" id="Phobius"/>
    </source>
</evidence>
<dbReference type="Pfam" id="PF04632">
    <property type="entry name" value="FUSC"/>
    <property type="match status" value="2"/>
</dbReference>